<dbReference type="EMBL" id="CAIIXF020000007">
    <property type="protein sequence ID" value="CAH1788758.1"/>
    <property type="molecule type" value="Genomic_DNA"/>
</dbReference>
<reference evidence="3" key="1">
    <citation type="submission" date="2022-03" db="EMBL/GenBank/DDBJ databases">
        <authorList>
            <person name="Martin C."/>
        </authorList>
    </citation>
    <scope>NUCLEOTIDE SEQUENCE</scope>
</reference>
<name>A0A8J1UHD5_OWEFU</name>
<organism evidence="3 4">
    <name type="scientific">Owenia fusiformis</name>
    <name type="common">Polychaete worm</name>
    <dbReference type="NCBI Taxonomy" id="6347"/>
    <lineage>
        <taxon>Eukaryota</taxon>
        <taxon>Metazoa</taxon>
        <taxon>Spiralia</taxon>
        <taxon>Lophotrochozoa</taxon>
        <taxon>Annelida</taxon>
        <taxon>Polychaeta</taxon>
        <taxon>Sedentaria</taxon>
        <taxon>Canalipalpata</taxon>
        <taxon>Sabellida</taxon>
        <taxon>Oweniida</taxon>
        <taxon>Oweniidae</taxon>
        <taxon>Owenia</taxon>
    </lineage>
</organism>
<protein>
    <submittedName>
        <fullName evidence="3">Uncharacterized protein</fullName>
    </submittedName>
</protein>
<dbReference type="Pfam" id="PF00685">
    <property type="entry name" value="Sulfotransfer_1"/>
    <property type="match status" value="1"/>
</dbReference>
<keyword evidence="2" id="KW-0325">Glycoprotein</keyword>
<dbReference type="OrthoDB" id="411451at2759"/>
<dbReference type="Gene3D" id="3.40.50.300">
    <property type="entry name" value="P-loop containing nucleotide triphosphate hydrolases"/>
    <property type="match status" value="1"/>
</dbReference>
<dbReference type="InterPro" id="IPR037359">
    <property type="entry name" value="NST/OST"/>
</dbReference>
<dbReference type="PANTHER" id="PTHR10605">
    <property type="entry name" value="HEPARAN SULFATE SULFOTRANSFERASE"/>
    <property type="match status" value="1"/>
</dbReference>
<proteinExistence type="predicted"/>
<sequence>MPKNKTRLNILLLSCSALLVVMFTRQLNKDVTQISTRTRELIDSKLTTTEHLTKFNDNEEHDEDSFEVKEKMNEYTFSLSGISDTKQYHKTSFEANGKTRAYVNLNEDNDTSNIHSTEDSSEVDMGSLSNPYKGINAEDESKMRRIEQKLNDEFGFIHKANNFVRYEKENKDCDVGKVRKPPEAMIIGVQFCGTDLLRSILGAHPKIAIALGEPHFFDRNYNETLSWYLKQMPCSSPDQITIETTPSYFDLTDPARIFTFNPNMKLIVCVCDPVDRTLSDFTHEQRLGHIQKGRTFEEEVVGSDGGIKGNVAITKRSNYLYPLIRYKQYFSSNQIFFIDVALLGSQLSTAFNMLEEFLGIEKVFRKTSFWFNTKKNINCLSSEMFNITILKSLGIEEDGCMETPGVLSNPVIAEGLRDKLRKHYTVYCTGFCEMLGNHTCKAFPWSPKRMSKRSIDLVGGT</sequence>
<dbReference type="PANTHER" id="PTHR10605:SF72">
    <property type="entry name" value="HEPARAN SULFATE 3-O SULFOTRANSFERASE-B, ISOFORM A"/>
    <property type="match status" value="1"/>
</dbReference>
<dbReference type="InterPro" id="IPR027417">
    <property type="entry name" value="P-loop_NTPase"/>
</dbReference>
<dbReference type="GO" id="GO:0008467">
    <property type="term" value="F:[heparan sulfate]-glucosamine 3-sulfotransferase activity"/>
    <property type="evidence" value="ECO:0007669"/>
    <property type="project" value="TreeGrafter"/>
</dbReference>
<keyword evidence="1" id="KW-0808">Transferase</keyword>
<evidence type="ECO:0000256" key="2">
    <source>
        <dbReference type="ARBA" id="ARBA00023180"/>
    </source>
</evidence>
<keyword evidence="4" id="KW-1185">Reference proteome</keyword>
<evidence type="ECO:0000256" key="1">
    <source>
        <dbReference type="ARBA" id="ARBA00022679"/>
    </source>
</evidence>
<dbReference type="InterPro" id="IPR000863">
    <property type="entry name" value="Sulfotransferase_dom"/>
</dbReference>
<comment type="caution">
    <text evidence="3">The sequence shown here is derived from an EMBL/GenBank/DDBJ whole genome shotgun (WGS) entry which is preliminary data.</text>
</comment>
<gene>
    <name evidence="3" type="ORF">OFUS_LOCUS14228</name>
</gene>
<dbReference type="AlphaFoldDB" id="A0A8J1UHD5"/>
<evidence type="ECO:0000313" key="4">
    <source>
        <dbReference type="Proteomes" id="UP000749559"/>
    </source>
</evidence>
<dbReference type="Proteomes" id="UP000749559">
    <property type="component" value="Unassembled WGS sequence"/>
</dbReference>
<evidence type="ECO:0000313" key="3">
    <source>
        <dbReference type="EMBL" id="CAH1788758.1"/>
    </source>
</evidence>
<dbReference type="SUPFAM" id="SSF52540">
    <property type="entry name" value="P-loop containing nucleoside triphosphate hydrolases"/>
    <property type="match status" value="1"/>
</dbReference>
<accession>A0A8J1UHD5</accession>